<feature type="compositionally biased region" description="Basic and acidic residues" evidence="1">
    <location>
        <begin position="1"/>
        <end position="13"/>
    </location>
</feature>
<evidence type="ECO:0000313" key="3">
    <source>
        <dbReference type="Proteomes" id="UP000636479"/>
    </source>
</evidence>
<comment type="caution">
    <text evidence="2">The sequence shown here is derived from an EMBL/GenBank/DDBJ whole genome shotgun (WGS) entry which is preliminary data.</text>
</comment>
<protein>
    <submittedName>
        <fullName evidence="2">Uncharacterized protein</fullName>
    </submittedName>
</protein>
<dbReference type="RefSeq" id="XP_037218515.1">
    <property type="nucleotide sequence ID" value="XM_037365273.1"/>
</dbReference>
<evidence type="ECO:0000256" key="1">
    <source>
        <dbReference type="SAM" id="MobiDB-lite"/>
    </source>
</evidence>
<gene>
    <name evidence="2" type="ORF">MIND_00861100</name>
</gene>
<reference evidence="2" key="1">
    <citation type="submission" date="2020-05" db="EMBL/GenBank/DDBJ databases">
        <title>Mycena genomes resolve the evolution of fungal bioluminescence.</title>
        <authorList>
            <person name="Tsai I.J."/>
        </authorList>
    </citation>
    <scope>NUCLEOTIDE SEQUENCE</scope>
    <source>
        <strain evidence="2">171206Taipei</strain>
    </source>
</reference>
<proteinExistence type="predicted"/>
<feature type="compositionally biased region" description="Basic and acidic residues" evidence="1">
    <location>
        <begin position="198"/>
        <end position="217"/>
    </location>
</feature>
<organism evidence="2 3">
    <name type="scientific">Mycena indigotica</name>
    <dbReference type="NCBI Taxonomy" id="2126181"/>
    <lineage>
        <taxon>Eukaryota</taxon>
        <taxon>Fungi</taxon>
        <taxon>Dikarya</taxon>
        <taxon>Basidiomycota</taxon>
        <taxon>Agaricomycotina</taxon>
        <taxon>Agaricomycetes</taxon>
        <taxon>Agaricomycetidae</taxon>
        <taxon>Agaricales</taxon>
        <taxon>Marasmiineae</taxon>
        <taxon>Mycenaceae</taxon>
        <taxon>Mycena</taxon>
    </lineage>
</organism>
<feature type="compositionally biased region" description="Low complexity" evidence="1">
    <location>
        <begin position="180"/>
        <end position="195"/>
    </location>
</feature>
<dbReference type="GeneID" id="59347789"/>
<dbReference type="AlphaFoldDB" id="A0A8H6SIU6"/>
<evidence type="ECO:0000313" key="2">
    <source>
        <dbReference type="EMBL" id="KAF7299127.1"/>
    </source>
</evidence>
<accession>A0A8H6SIU6</accession>
<feature type="compositionally biased region" description="Basic residues" evidence="1">
    <location>
        <begin position="218"/>
        <end position="227"/>
    </location>
</feature>
<keyword evidence="3" id="KW-1185">Reference proteome</keyword>
<feature type="region of interest" description="Disordered" evidence="1">
    <location>
        <begin position="1"/>
        <end position="24"/>
    </location>
</feature>
<feature type="region of interest" description="Disordered" evidence="1">
    <location>
        <begin position="180"/>
        <end position="246"/>
    </location>
</feature>
<sequence length="260" mass="28937">MTSLSRDIKDAQHPHVMSPPFSIANQESLGSATPLAVPDRPFEVPSAAHPSTWPIEYFINWDLAGPDESDDLLADNDSLVATNDSISTVQQDWQSKPSANALVLTPVRPVKFDAWFIYSPREHYAQMQQSHHFSTTPPLLFAQQPTSPTLRHTCRQTRVVSQLPPVITEKENLGSAFMQASSAVASPSPSAPSTRRSTRIDRRQTDTDCVKGTDSRQRRAKAHKKASSIKMRNDTRKKRTLQMADTTIDPPQVSLFDCFA</sequence>
<dbReference type="Proteomes" id="UP000636479">
    <property type="component" value="Unassembled WGS sequence"/>
</dbReference>
<dbReference type="EMBL" id="JACAZF010000007">
    <property type="protein sequence ID" value="KAF7299127.1"/>
    <property type="molecule type" value="Genomic_DNA"/>
</dbReference>
<name>A0A8H6SIU6_9AGAR</name>